<proteinExistence type="predicted"/>
<sequence>MDMDTFATTVTSLMVAAQTGALEAATDVVKKIGKAGVDKLCSVVMGYFTKDGEGAVKKLAELEKNPASPQAQDAVKGRLLMLLQENPAFLAEIKAIIGDIRVDQSITQTATSGNHSPITQVVGHNNVIK</sequence>
<organism evidence="1">
    <name type="scientific">hydrocarbon metagenome</name>
    <dbReference type="NCBI Taxonomy" id="938273"/>
    <lineage>
        <taxon>unclassified sequences</taxon>
        <taxon>metagenomes</taxon>
        <taxon>ecological metagenomes</taxon>
    </lineage>
</organism>
<comment type="caution">
    <text evidence="1">The sequence shown here is derived from an EMBL/GenBank/DDBJ whole genome shotgun (WGS) entry which is preliminary data.</text>
</comment>
<reference evidence="1" key="1">
    <citation type="journal article" date="2015" name="Proc. Natl. Acad. Sci. U.S.A.">
        <title>Networks of energetic and metabolic interactions define dynamics in microbial communities.</title>
        <authorList>
            <person name="Embree M."/>
            <person name="Liu J.K."/>
            <person name="Al-Bassam M.M."/>
            <person name="Zengler K."/>
        </authorList>
    </citation>
    <scope>NUCLEOTIDE SEQUENCE</scope>
</reference>
<evidence type="ECO:0000313" key="1">
    <source>
        <dbReference type="EMBL" id="KUG29136.1"/>
    </source>
</evidence>
<dbReference type="EMBL" id="LNQE01000127">
    <property type="protein sequence ID" value="KUG29136.1"/>
    <property type="molecule type" value="Genomic_DNA"/>
</dbReference>
<protein>
    <submittedName>
        <fullName evidence="1">Uncharacterized protein</fullName>
    </submittedName>
</protein>
<accession>A0A0W8G7P0</accession>
<dbReference type="AlphaFoldDB" id="A0A0W8G7P0"/>
<gene>
    <name evidence="1" type="ORF">ASZ90_000982</name>
</gene>
<name>A0A0W8G7P0_9ZZZZ</name>